<dbReference type="OrthoDB" id="2447803at2759"/>
<name>M5GEB3_DACPD</name>
<dbReference type="STRING" id="1858805.M5GEB3"/>
<proteinExistence type="predicted"/>
<dbReference type="AlphaFoldDB" id="M5GEB3"/>
<dbReference type="GeneID" id="63683302"/>
<dbReference type="Gene3D" id="3.80.10.10">
    <property type="entry name" value="Ribonuclease Inhibitor"/>
    <property type="match status" value="1"/>
</dbReference>
<evidence type="ECO:0000313" key="2">
    <source>
        <dbReference type="Proteomes" id="UP000030653"/>
    </source>
</evidence>
<dbReference type="InterPro" id="IPR032675">
    <property type="entry name" value="LRR_dom_sf"/>
</dbReference>
<keyword evidence="2" id="KW-1185">Reference proteome</keyword>
<organism evidence="1 2">
    <name type="scientific">Dacryopinax primogenitus (strain DJM 731)</name>
    <name type="common">Brown rot fungus</name>
    <dbReference type="NCBI Taxonomy" id="1858805"/>
    <lineage>
        <taxon>Eukaryota</taxon>
        <taxon>Fungi</taxon>
        <taxon>Dikarya</taxon>
        <taxon>Basidiomycota</taxon>
        <taxon>Agaricomycotina</taxon>
        <taxon>Dacrymycetes</taxon>
        <taxon>Dacrymycetales</taxon>
        <taxon>Dacrymycetaceae</taxon>
        <taxon>Dacryopinax</taxon>
    </lineage>
</organism>
<reference evidence="1 2" key="1">
    <citation type="journal article" date="2012" name="Science">
        <title>The Paleozoic origin of enzymatic lignin decomposition reconstructed from 31 fungal genomes.</title>
        <authorList>
            <person name="Floudas D."/>
            <person name="Binder M."/>
            <person name="Riley R."/>
            <person name="Barry K."/>
            <person name="Blanchette R.A."/>
            <person name="Henrissat B."/>
            <person name="Martinez A.T."/>
            <person name="Otillar R."/>
            <person name="Spatafora J.W."/>
            <person name="Yadav J.S."/>
            <person name="Aerts A."/>
            <person name="Benoit I."/>
            <person name="Boyd A."/>
            <person name="Carlson A."/>
            <person name="Copeland A."/>
            <person name="Coutinho P.M."/>
            <person name="de Vries R.P."/>
            <person name="Ferreira P."/>
            <person name="Findley K."/>
            <person name="Foster B."/>
            <person name="Gaskell J."/>
            <person name="Glotzer D."/>
            <person name="Gorecki P."/>
            <person name="Heitman J."/>
            <person name="Hesse C."/>
            <person name="Hori C."/>
            <person name="Igarashi K."/>
            <person name="Jurgens J.A."/>
            <person name="Kallen N."/>
            <person name="Kersten P."/>
            <person name="Kohler A."/>
            <person name="Kuees U."/>
            <person name="Kumar T.K.A."/>
            <person name="Kuo A."/>
            <person name="LaButti K."/>
            <person name="Larrondo L.F."/>
            <person name="Lindquist E."/>
            <person name="Ling A."/>
            <person name="Lombard V."/>
            <person name="Lucas S."/>
            <person name="Lundell T."/>
            <person name="Martin R."/>
            <person name="McLaughlin D.J."/>
            <person name="Morgenstern I."/>
            <person name="Morin E."/>
            <person name="Murat C."/>
            <person name="Nagy L.G."/>
            <person name="Nolan M."/>
            <person name="Ohm R.A."/>
            <person name="Patyshakuliyeva A."/>
            <person name="Rokas A."/>
            <person name="Ruiz-Duenas F.J."/>
            <person name="Sabat G."/>
            <person name="Salamov A."/>
            <person name="Samejima M."/>
            <person name="Schmutz J."/>
            <person name="Slot J.C."/>
            <person name="St John F."/>
            <person name="Stenlid J."/>
            <person name="Sun H."/>
            <person name="Sun S."/>
            <person name="Syed K."/>
            <person name="Tsang A."/>
            <person name="Wiebenga A."/>
            <person name="Young D."/>
            <person name="Pisabarro A."/>
            <person name="Eastwood D.C."/>
            <person name="Martin F."/>
            <person name="Cullen D."/>
            <person name="Grigoriev I.V."/>
            <person name="Hibbett D.S."/>
        </authorList>
    </citation>
    <scope>NUCLEOTIDE SEQUENCE [LARGE SCALE GENOMIC DNA]</scope>
    <source>
        <strain evidence="1 2">DJM-731 SS1</strain>
    </source>
</reference>
<evidence type="ECO:0008006" key="3">
    <source>
        <dbReference type="Google" id="ProtNLM"/>
    </source>
</evidence>
<dbReference type="EMBL" id="JH795860">
    <property type="protein sequence ID" value="EJU03128.1"/>
    <property type="molecule type" value="Genomic_DNA"/>
</dbReference>
<accession>M5GEB3</accession>
<gene>
    <name evidence="1" type="ORF">DACRYDRAFT_106301</name>
</gene>
<evidence type="ECO:0000313" key="1">
    <source>
        <dbReference type="EMBL" id="EJU03128.1"/>
    </source>
</evidence>
<dbReference type="SUPFAM" id="SSF52047">
    <property type="entry name" value="RNI-like"/>
    <property type="match status" value="1"/>
</dbReference>
<dbReference type="Proteomes" id="UP000030653">
    <property type="component" value="Unassembled WGS sequence"/>
</dbReference>
<dbReference type="HOGENOM" id="CLU_513887_0_0_1"/>
<sequence length="544" mass="62362">MHPVFEIPELVLAIYAHLDKRPDQLCLMLLCETTFRIVVEEMWRDLYDHWQIMDMIPKDVKLNVADDKVVVCATSSDSYIKHCAYKVWQIPEEVQVTRPLTEKEWSRLRLYLQHVRHLKVTESLVFANEPHKPSSFSRPFLTLSTYRGEEPLLASLNDVELDIISWFAHVSAEFLIARPLRSISLVMRVQEKDPILPLAQRLLDLIAARSSRLESLRLERGEIAMADEFYEGWEDLLATLIGGLKHKATKLRKIDLSPFGTGRLVIPALASLDGLKELTLTWAQRNTSLSFQLPNDSFQSLTALKMNTEWSPLLKLLPFLENIHSNSMERINVLINQDLKDVEQINRLVSHQWSKTLTHYHMEWTPVGADVSNSWDRVLGSMLPVPFAHLVPLLECHQLQRLSLPLQYPWDLTDDRVGMLVRSLPNLWSLELASSIKWTPAEHTPATTIRCLELIAAGLPYLKYLTLDINLADPSLDDDDLKRAANPRIRRFHSFVVGNAPATIIKERTHKLFPGLTKVVVEGLDVNNALTGTAWGYKDEEDMW</sequence>
<dbReference type="RefSeq" id="XP_040630022.1">
    <property type="nucleotide sequence ID" value="XM_040768240.1"/>
</dbReference>
<protein>
    <recommendedName>
        <fullName evidence="3">F-box domain-containing protein</fullName>
    </recommendedName>
</protein>